<dbReference type="CDD" id="cd00303">
    <property type="entry name" value="retropepsin_like"/>
    <property type="match status" value="1"/>
</dbReference>
<reference evidence="2 3" key="1">
    <citation type="submission" date="2020-04" db="EMBL/GenBank/DDBJ databases">
        <title>Perkinsus olseni comparative genomics.</title>
        <authorList>
            <person name="Bogema D.R."/>
        </authorList>
    </citation>
    <scope>NUCLEOTIDE SEQUENCE [LARGE SCALE GENOMIC DNA]</scope>
    <source>
        <strain evidence="2">ATCC PRA-179</strain>
    </source>
</reference>
<feature type="region of interest" description="Disordered" evidence="1">
    <location>
        <begin position="119"/>
        <end position="155"/>
    </location>
</feature>
<comment type="caution">
    <text evidence="2">The sequence shown here is derived from an EMBL/GenBank/DDBJ whole genome shotgun (WGS) entry which is preliminary data.</text>
</comment>
<evidence type="ECO:0000256" key="1">
    <source>
        <dbReference type="SAM" id="MobiDB-lite"/>
    </source>
</evidence>
<dbReference type="InterPro" id="IPR021109">
    <property type="entry name" value="Peptidase_aspartic_dom_sf"/>
</dbReference>
<dbReference type="SUPFAM" id="SSF50630">
    <property type="entry name" value="Acid proteases"/>
    <property type="match status" value="1"/>
</dbReference>
<feature type="non-terminal residue" evidence="2">
    <location>
        <position position="1"/>
    </location>
</feature>
<gene>
    <name evidence="2" type="ORF">FOZ61_004323</name>
</gene>
<dbReference type="EMBL" id="JABAHT010002477">
    <property type="protein sequence ID" value="KAF4647316.1"/>
    <property type="molecule type" value="Genomic_DNA"/>
</dbReference>
<organism evidence="2 3">
    <name type="scientific">Perkinsus olseni</name>
    <name type="common">Perkinsus atlanticus</name>
    <dbReference type="NCBI Taxonomy" id="32597"/>
    <lineage>
        <taxon>Eukaryota</taxon>
        <taxon>Sar</taxon>
        <taxon>Alveolata</taxon>
        <taxon>Perkinsozoa</taxon>
        <taxon>Perkinsea</taxon>
        <taxon>Perkinsida</taxon>
        <taxon>Perkinsidae</taxon>
        <taxon>Perkinsus</taxon>
    </lineage>
</organism>
<dbReference type="Gene3D" id="2.40.70.10">
    <property type="entry name" value="Acid Proteases"/>
    <property type="match status" value="1"/>
</dbReference>
<dbReference type="OrthoDB" id="10467788at2759"/>
<protein>
    <submittedName>
        <fullName evidence="2">Uncharacterized protein</fullName>
    </submittedName>
</protein>
<dbReference type="Proteomes" id="UP000570595">
    <property type="component" value="Unassembled WGS sequence"/>
</dbReference>
<sequence length="223" mass="23847">GPLFNLRFPDGSPPLRALLDSGAVRNYITVDEAQSRGWHVEPITAFARLADNSKVELHGKVQVTVSVAGGSREMTFHILPREEGRSHTPICILGVRSMCDLGISLQFSEAAGERQVVVKQSSSGRGPAAVAESVPNGKLSKPTVSSDGEDGPDDRQVRILGETLTVTASGDEDEEALYCVAARNNTGNSVDEETLLEVSADFSEAKHALCSSWRPVRAAPDYS</sequence>
<proteinExistence type="predicted"/>
<evidence type="ECO:0000313" key="2">
    <source>
        <dbReference type="EMBL" id="KAF4647316.1"/>
    </source>
</evidence>
<evidence type="ECO:0000313" key="3">
    <source>
        <dbReference type="Proteomes" id="UP000570595"/>
    </source>
</evidence>
<name>A0A7J6KLC4_PEROL</name>
<dbReference type="AlphaFoldDB" id="A0A7J6KLC4"/>
<accession>A0A7J6KLC4</accession>
<feature type="non-terminal residue" evidence="2">
    <location>
        <position position="223"/>
    </location>
</feature>